<dbReference type="InterPro" id="IPR029058">
    <property type="entry name" value="AB_hydrolase_fold"/>
</dbReference>
<evidence type="ECO:0000313" key="3">
    <source>
        <dbReference type="EMBL" id="MBL7631344.1"/>
    </source>
</evidence>
<dbReference type="SUPFAM" id="SSF53474">
    <property type="entry name" value="alpha/beta-Hydrolases"/>
    <property type="match status" value="1"/>
</dbReference>
<dbReference type="PANTHER" id="PTHR48081:SF13">
    <property type="entry name" value="ALPHA_BETA HYDROLASE"/>
    <property type="match status" value="1"/>
</dbReference>
<name>A0A937RQ51_9ACTN</name>
<proteinExistence type="predicted"/>
<evidence type="ECO:0000256" key="1">
    <source>
        <dbReference type="ARBA" id="ARBA00022801"/>
    </source>
</evidence>
<dbReference type="Proteomes" id="UP000604475">
    <property type="component" value="Unassembled WGS sequence"/>
</dbReference>
<gene>
    <name evidence="3" type="ORF">I7412_30135</name>
</gene>
<accession>A0A937RQ51</accession>
<dbReference type="InterPro" id="IPR050300">
    <property type="entry name" value="GDXG_lipolytic_enzyme"/>
</dbReference>
<dbReference type="AlphaFoldDB" id="A0A937RQ51"/>
<feature type="domain" description="BD-FAE-like" evidence="2">
    <location>
        <begin position="37"/>
        <end position="244"/>
    </location>
</feature>
<dbReference type="InterPro" id="IPR049492">
    <property type="entry name" value="BD-FAE-like_dom"/>
</dbReference>
<dbReference type="Pfam" id="PF20434">
    <property type="entry name" value="BD-FAE"/>
    <property type="match status" value="1"/>
</dbReference>
<evidence type="ECO:0000259" key="2">
    <source>
        <dbReference type="Pfam" id="PF20434"/>
    </source>
</evidence>
<dbReference type="GO" id="GO:0016787">
    <property type="term" value="F:hydrolase activity"/>
    <property type="evidence" value="ECO:0007669"/>
    <property type="project" value="UniProtKB-KW"/>
</dbReference>
<evidence type="ECO:0000313" key="4">
    <source>
        <dbReference type="Proteomes" id="UP000604475"/>
    </source>
</evidence>
<dbReference type="EMBL" id="JAEACQ010000268">
    <property type="protein sequence ID" value="MBL7631344.1"/>
    <property type="molecule type" value="Genomic_DNA"/>
</dbReference>
<keyword evidence="1 3" id="KW-0378">Hydrolase</keyword>
<protein>
    <submittedName>
        <fullName evidence="3">Alpha/beta hydrolase</fullName>
    </submittedName>
</protein>
<comment type="caution">
    <text evidence="3">The sequence shown here is derived from an EMBL/GenBank/DDBJ whole genome shotgun (WGS) entry which is preliminary data.</text>
</comment>
<dbReference type="PANTHER" id="PTHR48081">
    <property type="entry name" value="AB HYDROLASE SUPERFAMILY PROTEIN C4A8.06C"/>
    <property type="match status" value="1"/>
</dbReference>
<reference evidence="3" key="1">
    <citation type="submission" date="2020-12" db="EMBL/GenBank/DDBJ databases">
        <title>Genomic characterization of non-nitrogen-fixing Frankia strains.</title>
        <authorList>
            <person name="Carlos-Shanley C."/>
            <person name="Guerra T."/>
            <person name="Hahn D."/>
        </authorList>
    </citation>
    <scope>NUCLEOTIDE SEQUENCE</scope>
    <source>
        <strain evidence="3">CN6</strain>
    </source>
</reference>
<sequence>MRADLDLAYGSLSRAQRLDLFRPPTPAADGQSEGGRAAALPVVVALHGGGFLRGNKKHMRRFAHALVPRGYAVASVNYRLSGEAAFPAAVVDVKGAVRWLRANADRYGLDPTRIAAVGESAGGYLAAMLGTSGDLVFPQDAALGNHGVPHAVQAVVDLFGPVNFLTMDAQQRANPHVRRPMVHDARKSPESLFLGRRISKVPDLVREANPVSYLSPGRTPPPFLIEHGDRDSLVPYQQSEELAAGLRAVGGSVELTILPGVEHGLAFPLADRLPGIVAFLDGALRPARTTTS</sequence>
<dbReference type="Gene3D" id="3.40.50.1820">
    <property type="entry name" value="alpha/beta hydrolase"/>
    <property type="match status" value="1"/>
</dbReference>
<organism evidence="3 4">
    <name type="scientific">Frankia nepalensis</name>
    <dbReference type="NCBI Taxonomy" id="1836974"/>
    <lineage>
        <taxon>Bacteria</taxon>
        <taxon>Bacillati</taxon>
        <taxon>Actinomycetota</taxon>
        <taxon>Actinomycetes</taxon>
        <taxon>Frankiales</taxon>
        <taxon>Frankiaceae</taxon>
        <taxon>Frankia</taxon>
    </lineage>
</organism>
<keyword evidence="4" id="KW-1185">Reference proteome</keyword>